<evidence type="ECO:0000256" key="1">
    <source>
        <dbReference type="SAM" id="Phobius"/>
    </source>
</evidence>
<keyword evidence="1" id="KW-0472">Membrane</keyword>
<proteinExistence type="predicted"/>
<feature type="transmembrane region" description="Helical" evidence="1">
    <location>
        <begin position="85"/>
        <end position="106"/>
    </location>
</feature>
<dbReference type="EMBL" id="QGDO01000011">
    <property type="protein sequence ID" value="PWJ34209.1"/>
    <property type="molecule type" value="Genomic_DNA"/>
</dbReference>
<feature type="transmembrane region" description="Helical" evidence="1">
    <location>
        <begin position="275"/>
        <end position="301"/>
    </location>
</feature>
<gene>
    <name evidence="2" type="ORF">BC781_111119</name>
</gene>
<evidence type="ECO:0000313" key="3">
    <source>
        <dbReference type="Proteomes" id="UP000245535"/>
    </source>
</evidence>
<feature type="transmembrane region" description="Helical" evidence="1">
    <location>
        <begin position="212"/>
        <end position="233"/>
    </location>
</feature>
<keyword evidence="1" id="KW-1133">Transmembrane helix</keyword>
<evidence type="ECO:0000313" key="2">
    <source>
        <dbReference type="EMBL" id="PWJ34209.1"/>
    </source>
</evidence>
<feature type="transmembrane region" description="Helical" evidence="1">
    <location>
        <begin position="158"/>
        <end position="185"/>
    </location>
</feature>
<keyword evidence="3" id="KW-1185">Reference proteome</keyword>
<dbReference type="OrthoDB" id="1119916at2"/>
<feature type="transmembrane region" description="Helical" evidence="1">
    <location>
        <begin position="21"/>
        <end position="40"/>
    </location>
</feature>
<reference evidence="2 3" key="1">
    <citation type="submission" date="2018-03" db="EMBL/GenBank/DDBJ databases">
        <title>Genomic Encyclopedia of Archaeal and Bacterial Type Strains, Phase II (KMG-II): from individual species to whole genera.</title>
        <authorList>
            <person name="Goeker M."/>
        </authorList>
    </citation>
    <scope>NUCLEOTIDE SEQUENCE [LARGE SCALE GENOMIC DNA]</scope>
    <source>
        <strain evidence="2 3">DSM 28229</strain>
    </source>
</reference>
<protein>
    <submittedName>
        <fullName evidence="2">Uncharacterized protein</fullName>
    </submittedName>
</protein>
<dbReference type="Proteomes" id="UP000245535">
    <property type="component" value="Unassembled WGS sequence"/>
</dbReference>
<organism evidence="2 3">
    <name type="scientific">Sediminitomix flava</name>
    <dbReference type="NCBI Taxonomy" id="379075"/>
    <lineage>
        <taxon>Bacteria</taxon>
        <taxon>Pseudomonadati</taxon>
        <taxon>Bacteroidota</taxon>
        <taxon>Cytophagia</taxon>
        <taxon>Cytophagales</taxon>
        <taxon>Flammeovirgaceae</taxon>
        <taxon>Sediminitomix</taxon>
    </lineage>
</organism>
<dbReference type="AlphaFoldDB" id="A0A315YWH4"/>
<sequence>MLTALLFIRYKQILRSLQGLGFLRSLVLLFLISGGLAYIFQFSSTTQNAFIILVLQCFGIGNLHFQRNDRQFLKLHTESIAFLFLSEYLILSLPFICCSIIHQHWIALTITLLYPVALSQLDFRLKRKTTNNVFSKWIPSESFEWKAWAKSNANYSMIIWGIALVCSFFIGAVPIALFFFGFLTINYYEKNEPLSFILVYEKSAKAFLAQKIRIQLSIFSIICLPLVAVFHLFHPEHWYIPVVELGLMVLIHCYLILLKYAFYRPQERIPAVSTFGVMGFISILFPLMLPIVLLMSIRFYFKAIRNLNTYLHDFS</sequence>
<comment type="caution">
    <text evidence="2">The sequence shown here is derived from an EMBL/GenBank/DDBJ whole genome shotgun (WGS) entry which is preliminary data.</text>
</comment>
<feature type="transmembrane region" description="Helical" evidence="1">
    <location>
        <begin position="46"/>
        <end position="65"/>
    </location>
</feature>
<feature type="transmembrane region" description="Helical" evidence="1">
    <location>
        <begin position="239"/>
        <end position="263"/>
    </location>
</feature>
<name>A0A315YWH4_SEDFL</name>
<accession>A0A315YWH4</accession>
<keyword evidence="1" id="KW-0812">Transmembrane</keyword>
<dbReference type="RefSeq" id="WP_109623075.1">
    <property type="nucleotide sequence ID" value="NZ_QGDO01000011.1"/>
</dbReference>